<dbReference type="InterPro" id="IPR020846">
    <property type="entry name" value="MFS_dom"/>
</dbReference>
<feature type="transmembrane region" description="Helical" evidence="8">
    <location>
        <begin position="27"/>
        <end position="45"/>
    </location>
</feature>
<dbReference type="CDD" id="cd17504">
    <property type="entry name" value="MFS_MMR_MDR_like"/>
    <property type="match status" value="1"/>
</dbReference>
<gene>
    <name evidence="10" type="ORF">ACFPC0_01055</name>
</gene>
<feature type="transmembrane region" description="Helical" evidence="8">
    <location>
        <begin position="212"/>
        <end position="233"/>
    </location>
</feature>
<feature type="transmembrane region" description="Helical" evidence="8">
    <location>
        <begin position="245"/>
        <end position="261"/>
    </location>
</feature>
<feature type="compositionally biased region" description="Basic residues" evidence="7">
    <location>
        <begin position="418"/>
        <end position="460"/>
    </location>
</feature>
<comment type="caution">
    <text evidence="10">The sequence shown here is derived from an EMBL/GenBank/DDBJ whole genome shotgun (WGS) entry which is preliminary data.</text>
</comment>
<feature type="transmembrane region" description="Helical" evidence="8">
    <location>
        <begin position="150"/>
        <end position="168"/>
    </location>
</feature>
<evidence type="ECO:0000256" key="2">
    <source>
        <dbReference type="ARBA" id="ARBA00022448"/>
    </source>
</evidence>
<keyword evidence="4 8" id="KW-1133">Transmembrane helix</keyword>
<keyword evidence="11" id="KW-1185">Reference proteome</keyword>
<evidence type="ECO:0000313" key="11">
    <source>
        <dbReference type="Proteomes" id="UP001595824"/>
    </source>
</evidence>
<dbReference type="SUPFAM" id="SSF103473">
    <property type="entry name" value="MFS general substrate transporter"/>
    <property type="match status" value="2"/>
</dbReference>
<keyword evidence="5 8" id="KW-0472">Membrane</keyword>
<feature type="compositionally biased region" description="Basic residues" evidence="7">
    <location>
        <begin position="472"/>
        <end position="482"/>
    </location>
</feature>
<feature type="transmembrane region" description="Helical" evidence="8">
    <location>
        <begin position="118"/>
        <end position="138"/>
    </location>
</feature>
<dbReference type="PANTHER" id="PTHR42718:SF9">
    <property type="entry name" value="MAJOR FACILITATOR SUPERFAMILY MULTIDRUG TRANSPORTER MFSC"/>
    <property type="match status" value="1"/>
</dbReference>
<dbReference type="Proteomes" id="UP001595824">
    <property type="component" value="Unassembled WGS sequence"/>
</dbReference>
<dbReference type="Gene3D" id="1.20.1250.20">
    <property type="entry name" value="MFS general substrate transporter like domains"/>
    <property type="match status" value="1"/>
</dbReference>
<dbReference type="Pfam" id="PF07690">
    <property type="entry name" value="MFS_1"/>
    <property type="match status" value="1"/>
</dbReference>
<feature type="transmembrane region" description="Helical" evidence="8">
    <location>
        <begin position="180"/>
        <end position="200"/>
    </location>
</feature>
<evidence type="ECO:0000256" key="4">
    <source>
        <dbReference type="ARBA" id="ARBA00022989"/>
    </source>
</evidence>
<dbReference type="PROSITE" id="PS50850">
    <property type="entry name" value="MFS"/>
    <property type="match status" value="1"/>
</dbReference>
<keyword evidence="2" id="KW-0813">Transport</keyword>
<feature type="compositionally biased region" description="Basic and acidic residues" evidence="7">
    <location>
        <begin position="510"/>
        <end position="519"/>
    </location>
</feature>
<keyword evidence="6" id="KW-0046">Antibiotic resistance</keyword>
<feature type="region of interest" description="Disordered" evidence="7">
    <location>
        <begin position="378"/>
        <end position="536"/>
    </location>
</feature>
<dbReference type="InterPro" id="IPR011701">
    <property type="entry name" value="MFS"/>
</dbReference>
<feature type="compositionally biased region" description="Basic and acidic residues" evidence="7">
    <location>
        <begin position="378"/>
        <end position="388"/>
    </location>
</feature>
<reference evidence="11" key="1">
    <citation type="journal article" date="2019" name="Int. J. Syst. Evol. Microbiol.">
        <title>The Global Catalogue of Microorganisms (GCM) 10K type strain sequencing project: providing services to taxonomists for standard genome sequencing and annotation.</title>
        <authorList>
            <consortium name="The Broad Institute Genomics Platform"/>
            <consortium name="The Broad Institute Genome Sequencing Center for Infectious Disease"/>
            <person name="Wu L."/>
            <person name="Ma J."/>
        </authorList>
    </citation>
    <scope>NUCLEOTIDE SEQUENCE [LARGE SCALE GENOMIC DNA]</scope>
    <source>
        <strain evidence="11">PCU 347</strain>
    </source>
</reference>
<name>A0ABV8T7D4_9ACTN</name>
<evidence type="ECO:0000256" key="1">
    <source>
        <dbReference type="ARBA" id="ARBA00004651"/>
    </source>
</evidence>
<sequence>MKSNNSPRSGSSGPADGSSATSRGRSVVVVLSVSAVSYALVQSMVNPGLEALRGHVHTTQLGVSWVLTAFLLSSAVLTPVLGRLGDQVGKRRILIAVLLLLTAGSLVAALATSLPVLVLGRLLQGAGGATLPLAFGIVRDLLPTARVGTTVGLIAAVSSVGGAIGVLVTGPIIEGLGVPWLFWLPAIANGIMVLAVLLTVPDTGTTAAGGRMNWPAGFLLAAALVLLLLPLSLGQEWGWGSVRTLGLFAAAVVAAAAWVAVETRSRFPLIDMRVFRLRPVWTANLASFLFGVTLYSAFGFIPSFLQTPTGTGYGLGASITAAGLLFLPATAAQFLAGLAAGPLARRVPTKTLLVAGSVPTVAGFLLLAVLHAERLAGGARDRGRERGLRYRPLGALRRRRARRSRRTHRRGDGDERQHPHHRRGRGRRRRRHRPRLPHHHRRLPRRGRLHNGVRPARRGRRGGDSSPACSSRPRRTPAHGPRRGPPTSVRPNSPTGPAPSEPTGPDDAEGADKVDAADRSRRHTFHIPSTNGRTFRCELGGRRCRATGVPPDAMSDGTSCP</sequence>
<accession>A0ABV8T7D4</accession>
<dbReference type="InterPro" id="IPR036259">
    <property type="entry name" value="MFS_trans_sf"/>
</dbReference>
<evidence type="ECO:0000256" key="7">
    <source>
        <dbReference type="SAM" id="MobiDB-lite"/>
    </source>
</evidence>
<feature type="transmembrane region" description="Helical" evidence="8">
    <location>
        <begin position="352"/>
        <end position="372"/>
    </location>
</feature>
<feature type="transmembrane region" description="Helical" evidence="8">
    <location>
        <begin position="93"/>
        <end position="112"/>
    </location>
</feature>
<comment type="subcellular location">
    <subcellularLocation>
        <location evidence="1">Cell membrane</location>
        <topology evidence="1">Multi-pass membrane protein</topology>
    </subcellularLocation>
</comment>
<dbReference type="EMBL" id="JBHSDP010000003">
    <property type="protein sequence ID" value="MFC4326439.1"/>
    <property type="molecule type" value="Genomic_DNA"/>
</dbReference>
<keyword evidence="3 8" id="KW-0812">Transmembrane</keyword>
<protein>
    <submittedName>
        <fullName evidence="10">MFS transporter</fullName>
    </submittedName>
</protein>
<feature type="domain" description="Major facilitator superfamily (MFS) profile" evidence="9">
    <location>
        <begin position="27"/>
        <end position="561"/>
    </location>
</feature>
<proteinExistence type="predicted"/>
<feature type="region of interest" description="Disordered" evidence="7">
    <location>
        <begin position="1"/>
        <end position="21"/>
    </location>
</feature>
<dbReference type="PANTHER" id="PTHR42718">
    <property type="entry name" value="MAJOR FACILITATOR SUPERFAMILY MULTIDRUG TRANSPORTER MFSC"/>
    <property type="match status" value="1"/>
</dbReference>
<evidence type="ECO:0000256" key="3">
    <source>
        <dbReference type="ARBA" id="ARBA00022692"/>
    </source>
</evidence>
<dbReference type="Gene3D" id="1.20.1720.10">
    <property type="entry name" value="Multidrug resistance protein D"/>
    <property type="match status" value="1"/>
</dbReference>
<feature type="transmembrane region" description="Helical" evidence="8">
    <location>
        <begin position="313"/>
        <end position="340"/>
    </location>
</feature>
<evidence type="ECO:0000256" key="6">
    <source>
        <dbReference type="ARBA" id="ARBA00023251"/>
    </source>
</evidence>
<dbReference type="RefSeq" id="WP_381736513.1">
    <property type="nucleotide sequence ID" value="NZ_JBHSDP010000003.1"/>
</dbReference>
<feature type="compositionally biased region" description="Basic residues" evidence="7">
    <location>
        <begin position="396"/>
        <end position="409"/>
    </location>
</feature>
<feature type="transmembrane region" description="Helical" evidence="8">
    <location>
        <begin position="281"/>
        <end position="301"/>
    </location>
</feature>
<evidence type="ECO:0000259" key="9">
    <source>
        <dbReference type="PROSITE" id="PS50850"/>
    </source>
</evidence>
<evidence type="ECO:0000256" key="5">
    <source>
        <dbReference type="ARBA" id="ARBA00023136"/>
    </source>
</evidence>
<evidence type="ECO:0000256" key="8">
    <source>
        <dbReference type="SAM" id="Phobius"/>
    </source>
</evidence>
<feature type="transmembrane region" description="Helical" evidence="8">
    <location>
        <begin position="65"/>
        <end position="81"/>
    </location>
</feature>
<evidence type="ECO:0000313" key="10">
    <source>
        <dbReference type="EMBL" id="MFC4326439.1"/>
    </source>
</evidence>
<organism evidence="10 11">
    <name type="scientific">Streptomyces andamanensis</name>
    <dbReference type="NCBI Taxonomy" id="1565035"/>
    <lineage>
        <taxon>Bacteria</taxon>
        <taxon>Bacillati</taxon>
        <taxon>Actinomycetota</taxon>
        <taxon>Actinomycetes</taxon>
        <taxon>Kitasatosporales</taxon>
        <taxon>Streptomycetaceae</taxon>
        <taxon>Streptomyces</taxon>
    </lineage>
</organism>